<evidence type="ECO:0000256" key="6">
    <source>
        <dbReference type="SAM" id="Phobius"/>
    </source>
</evidence>
<evidence type="ECO:0000256" key="3">
    <source>
        <dbReference type="ARBA" id="ARBA00022692"/>
    </source>
</evidence>
<dbReference type="Proteomes" id="UP000515156">
    <property type="component" value="Chromosome 11"/>
</dbReference>
<dbReference type="GeneID" id="115480550"/>
<accession>A0A6P7ZL45</accession>
<feature type="transmembrane region" description="Helical" evidence="6">
    <location>
        <begin position="110"/>
        <end position="131"/>
    </location>
</feature>
<dbReference type="InterPro" id="IPR010540">
    <property type="entry name" value="CmpB_TMEM229"/>
</dbReference>
<dbReference type="RefSeq" id="XP_030075165.1">
    <property type="nucleotide sequence ID" value="XM_030219305.1"/>
</dbReference>
<organism evidence="7 8">
    <name type="scientific">Microcaecilia unicolor</name>
    <dbReference type="NCBI Taxonomy" id="1415580"/>
    <lineage>
        <taxon>Eukaryota</taxon>
        <taxon>Metazoa</taxon>
        <taxon>Chordata</taxon>
        <taxon>Craniata</taxon>
        <taxon>Vertebrata</taxon>
        <taxon>Euteleostomi</taxon>
        <taxon>Amphibia</taxon>
        <taxon>Gymnophiona</taxon>
        <taxon>Siphonopidae</taxon>
        <taxon>Microcaecilia</taxon>
    </lineage>
</organism>
<reference evidence="7" key="1">
    <citation type="submission" date="2024-06" db="UniProtKB">
        <authorList>
            <consortium name="RefSeq"/>
        </authorList>
    </citation>
    <scope>NUCLEOTIDE SEQUENCE [LARGE SCALE GENOMIC DNA]</scope>
</reference>
<keyword evidence="5 6" id="KW-0472">Membrane</keyword>
<keyword evidence="4 6" id="KW-1133">Transmembrane helix</keyword>
<evidence type="ECO:0000313" key="8">
    <source>
        <dbReference type="RefSeq" id="XP_030075165.1"/>
    </source>
</evidence>
<dbReference type="InParanoid" id="A0A6P7ZL45"/>
<dbReference type="Pfam" id="PF06541">
    <property type="entry name" value="ABC_trans_CmpB"/>
    <property type="match status" value="1"/>
</dbReference>
<dbReference type="PANTHER" id="PTHR31746:SF3">
    <property type="entry name" value="TRANSMEMBRANE PROTEIN 229B"/>
    <property type="match status" value="1"/>
</dbReference>
<feature type="transmembrane region" description="Helical" evidence="6">
    <location>
        <begin position="12"/>
        <end position="31"/>
    </location>
</feature>
<evidence type="ECO:0000256" key="5">
    <source>
        <dbReference type="ARBA" id="ARBA00023136"/>
    </source>
</evidence>
<sequence length="162" mass="19423">MGATEPLSPLSRWYMYAIHGYFCEVMFTAAWDFTLKRDWKFHGVTSVWALFIYGTFMLVVEKLYLRLRNRHGTLVRCLIYTFLLYLWEFTTGFVLRQFNACPWDYSHFDYDIMGLVAPEYMVFWFLGTLILEKMVIWNILRLRFDEDGEPGFPGQSVMKRLD</sequence>
<keyword evidence="3 6" id="KW-0812">Transmembrane</keyword>
<reference evidence="8" key="2">
    <citation type="submission" date="2025-08" db="UniProtKB">
        <authorList>
            <consortium name="RefSeq"/>
        </authorList>
    </citation>
    <scope>IDENTIFICATION</scope>
</reference>
<dbReference type="PANTHER" id="PTHR31746">
    <property type="entry name" value="TRANSMEMBRANE PROTEIN 229 FAMILY MEMBER"/>
    <property type="match status" value="1"/>
</dbReference>
<dbReference type="OrthoDB" id="5946847at2759"/>
<evidence type="ECO:0000313" key="7">
    <source>
        <dbReference type="Proteomes" id="UP000515156"/>
    </source>
</evidence>
<dbReference type="AlphaFoldDB" id="A0A6P7ZL45"/>
<evidence type="ECO:0000256" key="1">
    <source>
        <dbReference type="ARBA" id="ARBA00004141"/>
    </source>
</evidence>
<dbReference type="GO" id="GO:0016020">
    <property type="term" value="C:membrane"/>
    <property type="evidence" value="ECO:0007669"/>
    <property type="project" value="UniProtKB-SubCell"/>
</dbReference>
<proteinExistence type="inferred from homology"/>
<dbReference type="KEGG" id="muo:115480550"/>
<gene>
    <name evidence="8" type="primary">LOC115480550</name>
</gene>
<keyword evidence="7" id="KW-1185">Reference proteome</keyword>
<evidence type="ECO:0000256" key="2">
    <source>
        <dbReference type="ARBA" id="ARBA00006371"/>
    </source>
</evidence>
<comment type="similarity">
    <text evidence="2">Belongs to the TMEM229 family.</text>
</comment>
<protein>
    <submittedName>
        <fullName evidence="8">Transmembrane protein 229B-like</fullName>
    </submittedName>
</protein>
<feature type="transmembrane region" description="Helical" evidence="6">
    <location>
        <begin position="77"/>
        <end position="98"/>
    </location>
</feature>
<evidence type="ECO:0000256" key="4">
    <source>
        <dbReference type="ARBA" id="ARBA00022989"/>
    </source>
</evidence>
<name>A0A6P7ZL45_9AMPH</name>
<feature type="transmembrane region" description="Helical" evidence="6">
    <location>
        <begin position="43"/>
        <end position="65"/>
    </location>
</feature>
<comment type="subcellular location">
    <subcellularLocation>
        <location evidence="1">Membrane</location>
        <topology evidence="1">Multi-pass membrane protein</topology>
    </subcellularLocation>
</comment>